<dbReference type="EMBL" id="JAJSOF020000040">
    <property type="protein sequence ID" value="KAJ4426543.1"/>
    <property type="molecule type" value="Genomic_DNA"/>
</dbReference>
<name>A0ABQ8RXZ5_PERAM</name>
<accession>A0ABQ8RXZ5</accession>
<protein>
    <submittedName>
        <fullName evidence="1">Uncharacterized protein</fullName>
    </submittedName>
</protein>
<reference evidence="1 2" key="1">
    <citation type="journal article" date="2022" name="Allergy">
        <title>Genome assembly and annotation of Periplaneta americana reveal a comprehensive cockroach allergen profile.</title>
        <authorList>
            <person name="Wang L."/>
            <person name="Xiong Q."/>
            <person name="Saelim N."/>
            <person name="Wang L."/>
            <person name="Nong W."/>
            <person name="Wan A.T."/>
            <person name="Shi M."/>
            <person name="Liu X."/>
            <person name="Cao Q."/>
            <person name="Hui J.H.L."/>
            <person name="Sookrung N."/>
            <person name="Leung T.F."/>
            <person name="Tungtrongchitr A."/>
            <person name="Tsui S.K.W."/>
        </authorList>
    </citation>
    <scope>NUCLEOTIDE SEQUENCE [LARGE SCALE GENOMIC DNA]</scope>
    <source>
        <strain evidence="1">PWHHKU_190912</strain>
    </source>
</reference>
<gene>
    <name evidence="1" type="ORF">ANN_27357</name>
</gene>
<keyword evidence="2" id="KW-1185">Reference proteome</keyword>
<sequence length="299" mass="34610">MAGLCEGGNEPPDSLKARVLRISSQPATIRFRRDFMSSTGDEYTKMVPQVKIDRVQIRKFQLHTEQRPQIVSSTELLSIVRSRNMLPFSSDERAFNIESYFRTEDNLQINMTKVYGSAREKVLEELKGKMGYQQGEIDITICRQHVMNESDGIARHMIDHLRLFVDIFKMRQYQAEHKQLYHFPSLETVKSDEENLTIKYRALLQVVTTEFTGSILPADARPVALEPDPVARQPFILRTLPVSWMCRLTPCTKWKCLVKLFLLFNDTLSSGRLHSIDEFSNIEVVFLEMGLPHIRLTIE</sequence>
<evidence type="ECO:0000313" key="2">
    <source>
        <dbReference type="Proteomes" id="UP001148838"/>
    </source>
</evidence>
<comment type="caution">
    <text evidence="1">The sequence shown here is derived from an EMBL/GenBank/DDBJ whole genome shotgun (WGS) entry which is preliminary data.</text>
</comment>
<evidence type="ECO:0000313" key="1">
    <source>
        <dbReference type="EMBL" id="KAJ4426543.1"/>
    </source>
</evidence>
<proteinExistence type="predicted"/>
<dbReference type="Proteomes" id="UP001148838">
    <property type="component" value="Unassembled WGS sequence"/>
</dbReference>
<organism evidence="1 2">
    <name type="scientific">Periplaneta americana</name>
    <name type="common">American cockroach</name>
    <name type="synonym">Blatta americana</name>
    <dbReference type="NCBI Taxonomy" id="6978"/>
    <lineage>
        <taxon>Eukaryota</taxon>
        <taxon>Metazoa</taxon>
        <taxon>Ecdysozoa</taxon>
        <taxon>Arthropoda</taxon>
        <taxon>Hexapoda</taxon>
        <taxon>Insecta</taxon>
        <taxon>Pterygota</taxon>
        <taxon>Neoptera</taxon>
        <taxon>Polyneoptera</taxon>
        <taxon>Dictyoptera</taxon>
        <taxon>Blattodea</taxon>
        <taxon>Blattoidea</taxon>
        <taxon>Blattidae</taxon>
        <taxon>Blattinae</taxon>
        <taxon>Periplaneta</taxon>
    </lineage>
</organism>